<proteinExistence type="predicted"/>
<dbReference type="AlphaFoldDB" id="A0AAJ0CZL0"/>
<gene>
    <name evidence="2" type="ORF">QQS21_000093</name>
</gene>
<evidence type="ECO:0000313" key="2">
    <source>
        <dbReference type="EMBL" id="KAK2617004.1"/>
    </source>
</evidence>
<dbReference type="Proteomes" id="UP001251528">
    <property type="component" value="Unassembled WGS sequence"/>
</dbReference>
<keyword evidence="1" id="KW-0732">Signal</keyword>
<comment type="caution">
    <text evidence="2">The sequence shown here is derived from an EMBL/GenBank/DDBJ whole genome shotgun (WGS) entry which is preliminary data.</text>
</comment>
<reference evidence="2" key="1">
    <citation type="submission" date="2023-06" db="EMBL/GenBank/DDBJ databases">
        <title>Conoideocrella luteorostrata (Hypocreales: Clavicipitaceae), a potential biocontrol fungus for elongate hemlock scale in United States Christmas tree production areas.</title>
        <authorList>
            <person name="Barrett H."/>
            <person name="Lovett B."/>
            <person name="Macias A.M."/>
            <person name="Stajich J.E."/>
            <person name="Kasson M.T."/>
        </authorList>
    </citation>
    <scope>NUCLEOTIDE SEQUENCE</scope>
    <source>
        <strain evidence="2">ARSEF 14590</strain>
    </source>
</reference>
<sequence>MHLSTILLAVTSATLAAAQPNTYLYKGYSQHDCKPRTSGYERITRDQCTVLKAGYQSLRTIDLNHDCTFTVYADEHCEQRVLDVDGVQCSEHGPNKRWGSAKVTCTFPPQ</sequence>
<feature type="chain" id="PRO_5042463699" evidence="1">
    <location>
        <begin position="19"/>
        <end position="110"/>
    </location>
</feature>
<organism evidence="2 3">
    <name type="scientific">Conoideocrella luteorostrata</name>
    <dbReference type="NCBI Taxonomy" id="1105319"/>
    <lineage>
        <taxon>Eukaryota</taxon>
        <taxon>Fungi</taxon>
        <taxon>Dikarya</taxon>
        <taxon>Ascomycota</taxon>
        <taxon>Pezizomycotina</taxon>
        <taxon>Sordariomycetes</taxon>
        <taxon>Hypocreomycetidae</taxon>
        <taxon>Hypocreales</taxon>
        <taxon>Clavicipitaceae</taxon>
        <taxon>Conoideocrella</taxon>
    </lineage>
</organism>
<keyword evidence="3" id="KW-1185">Reference proteome</keyword>
<protein>
    <submittedName>
        <fullName evidence="2">Uncharacterized protein</fullName>
    </submittedName>
</protein>
<accession>A0AAJ0CZL0</accession>
<name>A0AAJ0CZL0_9HYPO</name>
<evidence type="ECO:0000256" key="1">
    <source>
        <dbReference type="SAM" id="SignalP"/>
    </source>
</evidence>
<dbReference type="EMBL" id="JASWJB010000001">
    <property type="protein sequence ID" value="KAK2617004.1"/>
    <property type="molecule type" value="Genomic_DNA"/>
</dbReference>
<feature type="signal peptide" evidence="1">
    <location>
        <begin position="1"/>
        <end position="18"/>
    </location>
</feature>
<evidence type="ECO:0000313" key="3">
    <source>
        <dbReference type="Proteomes" id="UP001251528"/>
    </source>
</evidence>